<name>A0ABR1QI69_9PEZI</name>
<proteinExistence type="predicted"/>
<keyword evidence="1" id="KW-0732">Signal</keyword>
<gene>
    <name evidence="2" type="ORF">PG986_005658</name>
</gene>
<organism evidence="2 3">
    <name type="scientific">Apiospora aurea</name>
    <dbReference type="NCBI Taxonomy" id="335848"/>
    <lineage>
        <taxon>Eukaryota</taxon>
        <taxon>Fungi</taxon>
        <taxon>Dikarya</taxon>
        <taxon>Ascomycota</taxon>
        <taxon>Pezizomycotina</taxon>
        <taxon>Sordariomycetes</taxon>
        <taxon>Xylariomycetidae</taxon>
        <taxon>Amphisphaeriales</taxon>
        <taxon>Apiosporaceae</taxon>
        <taxon>Apiospora</taxon>
    </lineage>
</organism>
<evidence type="ECO:0000313" key="2">
    <source>
        <dbReference type="EMBL" id="KAK7956436.1"/>
    </source>
</evidence>
<comment type="caution">
    <text evidence="2">The sequence shown here is derived from an EMBL/GenBank/DDBJ whole genome shotgun (WGS) entry which is preliminary data.</text>
</comment>
<evidence type="ECO:0000256" key="1">
    <source>
        <dbReference type="SAM" id="SignalP"/>
    </source>
</evidence>
<dbReference type="RefSeq" id="XP_066701742.1">
    <property type="nucleotide sequence ID" value="XM_066841880.1"/>
</dbReference>
<feature type="signal peptide" evidence="1">
    <location>
        <begin position="1"/>
        <end position="18"/>
    </location>
</feature>
<accession>A0ABR1QI69</accession>
<evidence type="ECO:0000313" key="3">
    <source>
        <dbReference type="Proteomes" id="UP001391051"/>
    </source>
</evidence>
<sequence length="250" mass="27118">MILSRSSLLAFLAASVVAKDAPQKAQARGVESEPGFTLTAPEMTLTLVPDEPYGRNPRVPQPTTFEIKDRQAAGPGTTLQKGWYWIRAVAAPNYHKYLQTKPAVAAGTALLESYTTAGQFNVVDGQLVENTGEGGAPPLYMWVEKPASDFTQRTLATWFNTTKNGFGAFAFQGDALTWSAPEVQRQNVAAWLVCEGQALFINTGAYAYQTPAGCSDQTVRRSRSLVVGVSRSGLTQVPQIHYYNDAHANN</sequence>
<protein>
    <submittedName>
        <fullName evidence="2">Uncharacterized protein</fullName>
    </submittedName>
</protein>
<dbReference type="Proteomes" id="UP001391051">
    <property type="component" value="Unassembled WGS sequence"/>
</dbReference>
<dbReference type="GeneID" id="92074942"/>
<feature type="chain" id="PRO_5047482424" evidence="1">
    <location>
        <begin position="19"/>
        <end position="250"/>
    </location>
</feature>
<dbReference type="EMBL" id="JAQQWE010000004">
    <property type="protein sequence ID" value="KAK7956436.1"/>
    <property type="molecule type" value="Genomic_DNA"/>
</dbReference>
<keyword evidence="3" id="KW-1185">Reference proteome</keyword>
<reference evidence="2 3" key="1">
    <citation type="submission" date="2023-01" db="EMBL/GenBank/DDBJ databases">
        <title>Analysis of 21 Apiospora genomes using comparative genomics revels a genus with tremendous synthesis potential of carbohydrate active enzymes and secondary metabolites.</title>
        <authorList>
            <person name="Sorensen T."/>
        </authorList>
    </citation>
    <scope>NUCLEOTIDE SEQUENCE [LARGE SCALE GENOMIC DNA]</scope>
    <source>
        <strain evidence="2 3">CBS 24483</strain>
    </source>
</reference>